<evidence type="ECO:0000313" key="5">
    <source>
        <dbReference type="Proteomes" id="UP000660265"/>
    </source>
</evidence>
<dbReference type="EMBL" id="BMMV01000035">
    <property type="protein sequence ID" value="GGK27873.1"/>
    <property type="molecule type" value="Genomic_DNA"/>
</dbReference>
<dbReference type="InterPro" id="IPR009045">
    <property type="entry name" value="Zn_M74/Hedgehog-like"/>
</dbReference>
<dbReference type="SUPFAM" id="SSF47090">
    <property type="entry name" value="PGBD-like"/>
    <property type="match status" value="1"/>
</dbReference>
<evidence type="ECO:0008006" key="6">
    <source>
        <dbReference type="Google" id="ProtNLM"/>
    </source>
</evidence>
<proteinExistence type="predicted"/>
<name>A0ABQ2EZ49_9ACTN</name>
<dbReference type="Gene3D" id="1.10.101.10">
    <property type="entry name" value="PGBD-like superfamily/PGBD"/>
    <property type="match status" value="1"/>
</dbReference>
<feature type="region of interest" description="Disordered" evidence="1">
    <location>
        <begin position="158"/>
        <end position="195"/>
    </location>
</feature>
<dbReference type="InterPro" id="IPR002477">
    <property type="entry name" value="Peptidoglycan-bd-like"/>
</dbReference>
<gene>
    <name evidence="4" type="ORF">GCM10011583_69830</name>
</gene>
<dbReference type="SUPFAM" id="SSF55166">
    <property type="entry name" value="Hedgehog/DD-peptidase"/>
    <property type="match status" value="1"/>
</dbReference>
<organism evidence="4 5">
    <name type="scientific">Streptomyces camponoticapitis</name>
    <dbReference type="NCBI Taxonomy" id="1616125"/>
    <lineage>
        <taxon>Bacteria</taxon>
        <taxon>Bacillati</taxon>
        <taxon>Actinomycetota</taxon>
        <taxon>Actinomycetes</taxon>
        <taxon>Kitasatosporales</taxon>
        <taxon>Streptomycetaceae</taxon>
        <taxon>Streptomyces</taxon>
    </lineage>
</organism>
<dbReference type="Proteomes" id="UP000660265">
    <property type="component" value="Unassembled WGS sequence"/>
</dbReference>
<feature type="domain" description="Peptidoglycan binding-like" evidence="2">
    <location>
        <begin position="52"/>
        <end position="77"/>
    </location>
</feature>
<comment type="caution">
    <text evidence="4">The sequence shown here is derived from an EMBL/GenBank/DDBJ whole genome shotgun (WGS) entry which is preliminary data.</text>
</comment>
<accession>A0ABQ2EZ49</accession>
<keyword evidence="5" id="KW-1185">Reference proteome</keyword>
<reference evidence="5" key="1">
    <citation type="journal article" date="2019" name="Int. J. Syst. Evol. Microbiol.">
        <title>The Global Catalogue of Microorganisms (GCM) 10K type strain sequencing project: providing services to taxonomists for standard genome sequencing and annotation.</title>
        <authorList>
            <consortium name="The Broad Institute Genomics Platform"/>
            <consortium name="The Broad Institute Genome Sequencing Center for Infectious Disease"/>
            <person name="Wu L."/>
            <person name="Ma J."/>
        </authorList>
    </citation>
    <scope>NUCLEOTIDE SEQUENCE [LARGE SCALE GENOMIC DNA]</scope>
    <source>
        <strain evidence="5">CGMCC 4.7275</strain>
    </source>
</reference>
<feature type="compositionally biased region" description="Basic and acidic residues" evidence="1">
    <location>
        <begin position="173"/>
        <end position="184"/>
    </location>
</feature>
<sequence>MRAGCVPARAAPAQADASCGPCPTPSEAMSGADVTQPRIRVAGHVDHGEILSVDGSYGPRTEAAVTRFQQAHGPAADHHPERTTVHFTYAELNSSDSDRSGGAVGVATAQLLVLPKSSGLRTMWRQEAIDGDSNNRHPYGDAADPVGSPSFRRLAQRARTHGFGGSYGSGCPDHNDHPHVDGRACRSWSAPDRGV</sequence>
<dbReference type="Pfam" id="PF01471">
    <property type="entry name" value="PG_binding_1"/>
    <property type="match status" value="1"/>
</dbReference>
<evidence type="ECO:0000259" key="2">
    <source>
        <dbReference type="Pfam" id="PF01471"/>
    </source>
</evidence>
<evidence type="ECO:0000313" key="4">
    <source>
        <dbReference type="EMBL" id="GGK27873.1"/>
    </source>
</evidence>
<dbReference type="InterPro" id="IPR036365">
    <property type="entry name" value="PGBD-like_sf"/>
</dbReference>
<evidence type="ECO:0000259" key="3">
    <source>
        <dbReference type="Pfam" id="PF08291"/>
    </source>
</evidence>
<dbReference type="Pfam" id="PF08291">
    <property type="entry name" value="Peptidase_M15_3"/>
    <property type="match status" value="1"/>
</dbReference>
<dbReference type="InterPro" id="IPR013230">
    <property type="entry name" value="Peptidase_M15A_C"/>
</dbReference>
<dbReference type="InterPro" id="IPR036366">
    <property type="entry name" value="PGBDSf"/>
</dbReference>
<evidence type="ECO:0000256" key="1">
    <source>
        <dbReference type="SAM" id="MobiDB-lite"/>
    </source>
</evidence>
<protein>
    <recommendedName>
        <fullName evidence="6">Peptidoglycan binding-like domain-containing protein</fullName>
    </recommendedName>
</protein>
<feature type="domain" description="Peptidase M15A C-terminal" evidence="3">
    <location>
        <begin position="117"/>
        <end position="181"/>
    </location>
</feature>